<keyword evidence="3" id="KW-1185">Reference proteome</keyword>
<reference evidence="2 3" key="1">
    <citation type="submission" date="2023-07" db="EMBL/GenBank/DDBJ databases">
        <title>Sorghum-associated microbial communities from plants grown in Nebraska, USA.</title>
        <authorList>
            <person name="Schachtman D."/>
        </authorList>
    </citation>
    <scope>NUCLEOTIDE SEQUENCE [LARGE SCALE GENOMIC DNA]</scope>
    <source>
        <strain evidence="2 3">BE314</strain>
    </source>
</reference>
<dbReference type="Proteomes" id="UP001180453">
    <property type="component" value="Unassembled WGS sequence"/>
</dbReference>
<feature type="chain" id="PRO_5046550306" evidence="1">
    <location>
        <begin position="25"/>
        <end position="246"/>
    </location>
</feature>
<sequence length="246" mass="25649">MTSNFLARLFAAAIFAFGVSNASAGCAPNELESVAPSIDPGPITATTVEGRVVSFNVGDTSYQLVRDPATKTIIGLRAPNGQIYPLGSFGSDAPQTENKNSGKNAVDFDPCGIGGDSFTLDVATLPPVEVTGTSAPQPEFWVPVLTPVFPSDAELTSGSNGGADLEERFKRCKDKKDACMSKVGSVGLVAGATLCIKVADDIKTKKPKWGIIAILAGGACQVAADYITDKVKKKCEDEELVCRSTP</sequence>
<evidence type="ECO:0000313" key="2">
    <source>
        <dbReference type="EMBL" id="MDR7272839.1"/>
    </source>
</evidence>
<gene>
    <name evidence="2" type="ORF">J2X20_005524</name>
</gene>
<name>A0ABU1YVE6_ROSSA</name>
<dbReference type="EMBL" id="JAVDXU010000006">
    <property type="protein sequence ID" value="MDR7272839.1"/>
    <property type="molecule type" value="Genomic_DNA"/>
</dbReference>
<proteinExistence type="predicted"/>
<comment type="caution">
    <text evidence="2">The sequence shown here is derived from an EMBL/GenBank/DDBJ whole genome shotgun (WGS) entry which is preliminary data.</text>
</comment>
<organism evidence="2 3">
    <name type="scientific">Roseateles saccharophilus</name>
    <name type="common">Pseudomonas saccharophila</name>
    <dbReference type="NCBI Taxonomy" id="304"/>
    <lineage>
        <taxon>Bacteria</taxon>
        <taxon>Pseudomonadati</taxon>
        <taxon>Pseudomonadota</taxon>
        <taxon>Betaproteobacteria</taxon>
        <taxon>Burkholderiales</taxon>
        <taxon>Sphaerotilaceae</taxon>
        <taxon>Roseateles</taxon>
    </lineage>
</organism>
<evidence type="ECO:0000256" key="1">
    <source>
        <dbReference type="SAM" id="SignalP"/>
    </source>
</evidence>
<feature type="signal peptide" evidence="1">
    <location>
        <begin position="1"/>
        <end position="24"/>
    </location>
</feature>
<keyword evidence="1" id="KW-0732">Signal</keyword>
<protein>
    <submittedName>
        <fullName evidence="2">Uncharacterized protein</fullName>
    </submittedName>
</protein>
<dbReference type="RefSeq" id="WP_310272600.1">
    <property type="nucleotide sequence ID" value="NZ_JAVDXU010000006.1"/>
</dbReference>
<evidence type="ECO:0000313" key="3">
    <source>
        <dbReference type="Proteomes" id="UP001180453"/>
    </source>
</evidence>
<accession>A0ABU1YVE6</accession>